<organism evidence="5 6">
    <name type="scientific">Deinococcus phoenicis</name>
    <dbReference type="NCBI Taxonomy" id="1476583"/>
    <lineage>
        <taxon>Bacteria</taxon>
        <taxon>Thermotogati</taxon>
        <taxon>Deinococcota</taxon>
        <taxon>Deinococci</taxon>
        <taxon>Deinococcales</taxon>
        <taxon>Deinococcaceae</taxon>
        <taxon>Deinococcus</taxon>
    </lineage>
</organism>
<dbReference type="RefSeq" id="WP_051517119.1">
    <property type="nucleotide sequence ID" value="NZ_JHAC01000011.1"/>
</dbReference>
<dbReference type="eggNOG" id="COG0402">
    <property type="taxonomic scope" value="Bacteria"/>
</dbReference>
<reference evidence="5 6" key="1">
    <citation type="submission" date="2014-03" db="EMBL/GenBank/DDBJ databases">
        <title>Draft genome sequence of Deinococcus phoenicis 1P10ME.</title>
        <authorList>
            <person name="Stepanov V.G."/>
            <person name="Vaishampayan P."/>
            <person name="Venkateswaran K."/>
            <person name="Fox G.E."/>
        </authorList>
    </citation>
    <scope>NUCLEOTIDE SEQUENCE [LARGE SCALE GENOMIC DNA]</scope>
    <source>
        <strain evidence="5 6">1P10ME</strain>
    </source>
</reference>
<keyword evidence="6" id="KW-1185">Reference proteome</keyword>
<gene>
    <name evidence="5" type="ORF">DEIPH_ctg011orf0108</name>
</gene>
<evidence type="ECO:0000259" key="4">
    <source>
        <dbReference type="Pfam" id="PF01979"/>
    </source>
</evidence>
<keyword evidence="2" id="KW-0378">Hydrolase</keyword>
<dbReference type="STRING" id="1476583.DEIPH_ctg011orf0108"/>
<dbReference type="GO" id="GO:0019239">
    <property type="term" value="F:deaminase activity"/>
    <property type="evidence" value="ECO:0007669"/>
    <property type="project" value="UniProtKB-ARBA"/>
</dbReference>
<dbReference type="SUPFAM" id="SSF51338">
    <property type="entry name" value="Composite domain of metallo-dependent hydrolases"/>
    <property type="match status" value="1"/>
</dbReference>
<dbReference type="FunFam" id="3.20.20.140:FF:000014">
    <property type="entry name" value="5-methylthioadenosine/S-adenosylhomocysteine deaminase"/>
    <property type="match status" value="1"/>
</dbReference>
<dbReference type="Pfam" id="PF01979">
    <property type="entry name" value="Amidohydro_1"/>
    <property type="match status" value="1"/>
</dbReference>
<dbReference type="Gene3D" id="3.20.20.140">
    <property type="entry name" value="Metal-dependent hydrolases"/>
    <property type="match status" value="1"/>
</dbReference>
<dbReference type="NCBIfam" id="NF006055">
    <property type="entry name" value="PRK08203.1"/>
    <property type="match status" value="1"/>
</dbReference>
<dbReference type="OrthoDB" id="9807210at2"/>
<dbReference type="Gene3D" id="2.30.40.10">
    <property type="entry name" value="Urease, subunit C, domain 1"/>
    <property type="match status" value="1"/>
</dbReference>
<dbReference type="SUPFAM" id="SSF51556">
    <property type="entry name" value="Metallo-dependent hydrolases"/>
    <property type="match status" value="1"/>
</dbReference>
<feature type="domain" description="Amidohydrolase-related" evidence="4">
    <location>
        <begin position="71"/>
        <end position="441"/>
    </location>
</feature>
<dbReference type="InterPro" id="IPR050287">
    <property type="entry name" value="MTA/SAH_deaminase"/>
</dbReference>
<dbReference type="EMBL" id="JHAC01000011">
    <property type="protein sequence ID" value="EYB69132.1"/>
    <property type="molecule type" value="Genomic_DNA"/>
</dbReference>
<dbReference type="Proteomes" id="UP000020492">
    <property type="component" value="Unassembled WGS sequence"/>
</dbReference>
<dbReference type="CDD" id="cd01298">
    <property type="entry name" value="ATZ_TRZ_like"/>
    <property type="match status" value="1"/>
</dbReference>
<evidence type="ECO:0000313" key="6">
    <source>
        <dbReference type="Proteomes" id="UP000020492"/>
    </source>
</evidence>
<dbReference type="InterPro" id="IPR011059">
    <property type="entry name" value="Metal-dep_hydrolase_composite"/>
</dbReference>
<protein>
    <recommendedName>
        <fullName evidence="4">Amidohydrolase-related domain-containing protein</fullName>
    </recommendedName>
</protein>
<dbReference type="GO" id="GO:0016814">
    <property type="term" value="F:hydrolase activity, acting on carbon-nitrogen (but not peptide) bonds, in cyclic amidines"/>
    <property type="evidence" value="ECO:0007669"/>
    <property type="project" value="UniProtKB-ARBA"/>
</dbReference>
<dbReference type="PANTHER" id="PTHR43794">
    <property type="entry name" value="AMINOHYDROLASE SSNA-RELATED"/>
    <property type="match status" value="1"/>
</dbReference>
<dbReference type="AlphaFoldDB" id="A0A016QTD5"/>
<evidence type="ECO:0000256" key="1">
    <source>
        <dbReference type="ARBA" id="ARBA00022723"/>
    </source>
</evidence>
<dbReference type="GO" id="GO:0046872">
    <property type="term" value="F:metal ion binding"/>
    <property type="evidence" value="ECO:0007669"/>
    <property type="project" value="UniProtKB-KW"/>
</dbReference>
<dbReference type="PANTHER" id="PTHR43794:SF11">
    <property type="entry name" value="AMIDOHYDROLASE-RELATED DOMAIN-CONTAINING PROTEIN"/>
    <property type="match status" value="1"/>
</dbReference>
<proteinExistence type="predicted"/>
<dbReference type="InterPro" id="IPR006680">
    <property type="entry name" value="Amidohydro-rel"/>
</dbReference>
<evidence type="ECO:0000256" key="2">
    <source>
        <dbReference type="ARBA" id="ARBA00022801"/>
    </source>
</evidence>
<comment type="caution">
    <text evidence="5">The sequence shown here is derived from an EMBL/GenBank/DDBJ whole genome shotgun (WGS) entry which is preliminary data.</text>
</comment>
<keyword evidence="3" id="KW-0862">Zinc</keyword>
<keyword evidence="1" id="KW-0479">Metal-binding</keyword>
<evidence type="ECO:0000256" key="3">
    <source>
        <dbReference type="ARBA" id="ARBA00022833"/>
    </source>
</evidence>
<name>A0A016QTD5_9DEIO</name>
<dbReference type="InterPro" id="IPR032466">
    <property type="entry name" value="Metal_Hydrolase"/>
</dbReference>
<evidence type="ECO:0000313" key="5">
    <source>
        <dbReference type="EMBL" id="EYB69132.1"/>
    </source>
</evidence>
<sequence length="469" mass="50019">MTHPAPAPQTLLRGIHTLLTMQGERAAPAPPIPDAAVLIEGERVRWVGPERDLPAELLAPDHQVRDLGGHVVLPGLINTHHHLYQNLTRCLAPDAGLFDWLRTLYPIWLRLTPEAAFVSAQVGLAELALSGCTTSSDHLYLYPNGVRLDDTIHAALETGLRFHATRGSMSLGESQGGLPPDRAVEREDHILRDSERVIAAFHDSAPLARTRVALAPCSPFSVTGDLMRESARLARSRGVMLHTHLAETADEDAFCLAKFGLRPLDYAESVEWLGPDVWFAHGVHFSPADAVRLGQCGCGVAHCPSSNMRLASGIAPVRTLLEAGVKVALGVDGSASNDGAHLIGEARQALLSSRVRGAPGEAPRTADALTALEALWLATRGGAEVLGRDDIGQLAPGFAADLVAVDLRSLTFAGSRHNPLAALTLCSPPRVALNMVGGRVVVEGGELATLDLPPLLERHERLSRAMIEG</sequence>
<dbReference type="PATRIC" id="fig|1476583.3.peg.730"/>
<accession>A0A016QTD5</accession>